<dbReference type="InterPro" id="IPR002931">
    <property type="entry name" value="Transglutaminase-like"/>
</dbReference>
<feature type="transmembrane region" description="Helical" evidence="2">
    <location>
        <begin position="77"/>
        <end position="94"/>
    </location>
</feature>
<dbReference type="Pfam" id="PF13559">
    <property type="entry name" value="DUF4129"/>
    <property type="match status" value="1"/>
</dbReference>
<feature type="transmembrane region" description="Helical" evidence="2">
    <location>
        <begin position="572"/>
        <end position="589"/>
    </location>
</feature>
<accession>A0ABS1CH61</accession>
<evidence type="ECO:0000256" key="2">
    <source>
        <dbReference type="SAM" id="Phobius"/>
    </source>
</evidence>
<feature type="transmembrane region" description="Helical" evidence="2">
    <location>
        <begin position="46"/>
        <end position="65"/>
    </location>
</feature>
<sequence>MPSAAPSAAPTADSETPVTGGDALPRPPPPWLIPAGLLFWGVHTGLWWLAVPMTVLAALPGWRGWHFELALRERRRVADLCTLMIVLAGAWLTLNQPRLGAALILLIQWLPALLFPLLAVQLYGRRPGLELSVLFLSLRGGPSGHRPGGETLFDLRWAYLLVCVIAAAMIPPQTPWLLPSLALLTAGALLPWAPAAGGRRGLFTLLLALVLAASVALAAGLRLGHDITEQAVLRWMEQWLGTQLDPYRATTAIGEVGRLKGSERILLRVYPQAPMDDALLLRTASYDRYVDGTWFTTGSLFEPVAERNGRRPLLGPDTAAAGTGGPRIVMLLRRTEGLLPLPGDTALVTGLPGTALHRNDYGTVRYEVPVTKPLLSYRVRESAASARAALTTPPSAADLRVVGQDAPAIAAFAAELGLADLTPRQALAALQSHFVRHFRYTLTLPEPPADTGPLTHFLTRARAGHCEYFATAAALVLRDIGLPTRYVRGWSVQEYSALEDAWIARESHAHAWVQVYLNGRWQDFDPTPPDWAALEAADRGWLQDAADVVAWLRLAVSGAASEDRGDRGDRDWLLLPLAVLVVLLAWRIIRRARRGGAGRRRTEPPAPAHQATPFAALERAAARHGHGRRADETLLEWAHRLGGEGVDTAEPLAQAVQLYYRSRFDPAGLDADARRRLEALIGDCLKHWHTPPAAARPG</sequence>
<evidence type="ECO:0000313" key="5">
    <source>
        <dbReference type="Proteomes" id="UP000748752"/>
    </source>
</evidence>
<keyword evidence="2" id="KW-1133">Transmembrane helix</keyword>
<keyword evidence="2" id="KW-0472">Membrane</keyword>
<organism evidence="4 5">
    <name type="scientific">Thiohalocapsa halophila</name>
    <dbReference type="NCBI Taxonomy" id="69359"/>
    <lineage>
        <taxon>Bacteria</taxon>
        <taxon>Pseudomonadati</taxon>
        <taxon>Pseudomonadota</taxon>
        <taxon>Gammaproteobacteria</taxon>
        <taxon>Chromatiales</taxon>
        <taxon>Chromatiaceae</taxon>
        <taxon>Thiohalocapsa</taxon>
    </lineage>
</organism>
<feature type="compositionally biased region" description="Low complexity" evidence="1">
    <location>
        <begin position="1"/>
        <end position="14"/>
    </location>
</feature>
<dbReference type="InterPro" id="IPR052901">
    <property type="entry name" value="Bact_TGase-like"/>
</dbReference>
<proteinExistence type="predicted"/>
<dbReference type="Gene3D" id="3.10.620.30">
    <property type="match status" value="1"/>
</dbReference>
<comment type="caution">
    <text evidence="4">The sequence shown here is derived from an EMBL/GenBank/DDBJ whole genome shotgun (WGS) entry which is preliminary data.</text>
</comment>
<dbReference type="Pfam" id="PF01841">
    <property type="entry name" value="Transglut_core"/>
    <property type="match status" value="1"/>
</dbReference>
<evidence type="ECO:0000256" key="1">
    <source>
        <dbReference type="SAM" id="MobiDB-lite"/>
    </source>
</evidence>
<dbReference type="RefSeq" id="WP_200237144.1">
    <property type="nucleotide sequence ID" value="NZ_NRRV01000023.1"/>
</dbReference>
<evidence type="ECO:0000259" key="3">
    <source>
        <dbReference type="SMART" id="SM00460"/>
    </source>
</evidence>
<protein>
    <recommendedName>
        <fullName evidence="3">Transglutaminase-like domain-containing protein</fullName>
    </recommendedName>
</protein>
<feature type="region of interest" description="Disordered" evidence="1">
    <location>
        <begin position="1"/>
        <end position="23"/>
    </location>
</feature>
<dbReference type="PANTHER" id="PTHR42736">
    <property type="entry name" value="PROTEIN-GLUTAMINE GAMMA-GLUTAMYLTRANSFERASE"/>
    <property type="match status" value="1"/>
</dbReference>
<reference evidence="4 5" key="1">
    <citation type="journal article" date="2020" name="Microorganisms">
        <title>Osmotic Adaptation and Compatible Solute Biosynthesis of Phototrophic Bacteria as Revealed from Genome Analyses.</title>
        <authorList>
            <person name="Imhoff J.F."/>
            <person name="Rahn T."/>
            <person name="Kunzel S."/>
            <person name="Keller A."/>
            <person name="Neulinger S.C."/>
        </authorList>
    </citation>
    <scope>NUCLEOTIDE SEQUENCE [LARGE SCALE GENOMIC DNA]</scope>
    <source>
        <strain evidence="4 5">DSM 6210</strain>
    </source>
</reference>
<gene>
    <name evidence="4" type="ORF">CKO31_10885</name>
</gene>
<feature type="domain" description="Transglutaminase-like" evidence="3">
    <location>
        <begin position="458"/>
        <end position="528"/>
    </location>
</feature>
<feature type="transmembrane region" description="Helical" evidence="2">
    <location>
        <begin position="153"/>
        <end position="170"/>
    </location>
</feature>
<keyword evidence="2" id="KW-0812">Transmembrane</keyword>
<dbReference type="SUPFAM" id="SSF54001">
    <property type="entry name" value="Cysteine proteinases"/>
    <property type="match status" value="1"/>
</dbReference>
<feature type="transmembrane region" description="Helical" evidence="2">
    <location>
        <begin position="202"/>
        <end position="221"/>
    </location>
</feature>
<dbReference type="PANTHER" id="PTHR42736:SF1">
    <property type="entry name" value="PROTEIN-GLUTAMINE GAMMA-GLUTAMYLTRANSFERASE"/>
    <property type="match status" value="1"/>
</dbReference>
<feature type="transmembrane region" description="Helical" evidence="2">
    <location>
        <begin position="176"/>
        <end position="195"/>
    </location>
</feature>
<name>A0ABS1CH61_9GAMM</name>
<feature type="transmembrane region" description="Helical" evidence="2">
    <location>
        <begin position="100"/>
        <end position="120"/>
    </location>
</feature>
<dbReference type="Proteomes" id="UP000748752">
    <property type="component" value="Unassembled WGS sequence"/>
</dbReference>
<evidence type="ECO:0000313" key="4">
    <source>
        <dbReference type="EMBL" id="MBK1631234.1"/>
    </source>
</evidence>
<dbReference type="InterPro" id="IPR038765">
    <property type="entry name" value="Papain-like_cys_pep_sf"/>
</dbReference>
<keyword evidence="5" id="KW-1185">Reference proteome</keyword>
<dbReference type="SMART" id="SM00460">
    <property type="entry name" value="TGc"/>
    <property type="match status" value="1"/>
</dbReference>
<dbReference type="EMBL" id="NRRV01000023">
    <property type="protein sequence ID" value="MBK1631234.1"/>
    <property type="molecule type" value="Genomic_DNA"/>
</dbReference>
<dbReference type="InterPro" id="IPR025403">
    <property type="entry name" value="TgpA-like_C"/>
</dbReference>